<protein>
    <submittedName>
        <fullName evidence="2">MBL fold metallo-hydrolase</fullName>
    </submittedName>
</protein>
<gene>
    <name evidence="2" type="ORF">ACFOSU_12085</name>
</gene>
<name>A0ABV7ERZ2_9GAMM</name>
<organism evidence="2 3">
    <name type="scientific">Salinisphaera aquimarina</name>
    <dbReference type="NCBI Taxonomy" id="2094031"/>
    <lineage>
        <taxon>Bacteria</taxon>
        <taxon>Pseudomonadati</taxon>
        <taxon>Pseudomonadota</taxon>
        <taxon>Gammaproteobacteria</taxon>
        <taxon>Salinisphaerales</taxon>
        <taxon>Salinisphaeraceae</taxon>
        <taxon>Salinisphaera</taxon>
    </lineage>
</organism>
<dbReference type="Gene3D" id="3.60.15.10">
    <property type="entry name" value="Ribonuclease Z/Hydroxyacylglutathione hydrolase-like"/>
    <property type="match status" value="1"/>
</dbReference>
<dbReference type="PANTHER" id="PTHR42773">
    <property type="entry name" value="METALLO-BETA-LACTAMASE-RELATED"/>
    <property type="match status" value="1"/>
</dbReference>
<dbReference type="Pfam" id="PF00753">
    <property type="entry name" value="Lactamase_B"/>
    <property type="match status" value="1"/>
</dbReference>
<evidence type="ECO:0000313" key="2">
    <source>
        <dbReference type="EMBL" id="MFC3104623.1"/>
    </source>
</evidence>
<feature type="domain" description="Metallo-beta-lactamase" evidence="1">
    <location>
        <begin position="45"/>
        <end position="154"/>
    </location>
</feature>
<dbReference type="SUPFAM" id="SSF56281">
    <property type="entry name" value="Metallo-hydrolase/oxidoreductase"/>
    <property type="match status" value="1"/>
</dbReference>
<dbReference type="PANTHER" id="PTHR42773:SF1">
    <property type="entry name" value="METALLO-BETA-LACTAMASE FAMILY PROTEIN"/>
    <property type="match status" value="1"/>
</dbReference>
<comment type="caution">
    <text evidence="2">The sequence shown here is derived from an EMBL/GenBank/DDBJ whole genome shotgun (WGS) entry which is preliminary data.</text>
</comment>
<dbReference type="InterPro" id="IPR001279">
    <property type="entry name" value="Metallo-B-lactamas"/>
</dbReference>
<dbReference type="InterPro" id="IPR036866">
    <property type="entry name" value="RibonucZ/Hydroxyglut_hydro"/>
</dbReference>
<evidence type="ECO:0000313" key="3">
    <source>
        <dbReference type="Proteomes" id="UP001595462"/>
    </source>
</evidence>
<dbReference type="Proteomes" id="UP001595462">
    <property type="component" value="Unassembled WGS sequence"/>
</dbReference>
<dbReference type="EMBL" id="JBHRSS010000004">
    <property type="protein sequence ID" value="MFC3104623.1"/>
    <property type="molecule type" value="Genomic_DNA"/>
</dbReference>
<proteinExistence type="predicted"/>
<reference evidence="3" key="1">
    <citation type="journal article" date="2019" name="Int. J. Syst. Evol. Microbiol.">
        <title>The Global Catalogue of Microorganisms (GCM) 10K type strain sequencing project: providing services to taxonomists for standard genome sequencing and annotation.</title>
        <authorList>
            <consortium name="The Broad Institute Genomics Platform"/>
            <consortium name="The Broad Institute Genome Sequencing Center for Infectious Disease"/>
            <person name="Wu L."/>
            <person name="Ma J."/>
        </authorList>
    </citation>
    <scope>NUCLEOTIDE SEQUENCE [LARGE SCALE GENOMIC DNA]</scope>
    <source>
        <strain evidence="3">KCTC 52640</strain>
    </source>
</reference>
<accession>A0ABV7ERZ2</accession>
<evidence type="ECO:0000259" key="1">
    <source>
        <dbReference type="Pfam" id="PF00753"/>
    </source>
</evidence>
<sequence length="189" mass="21576">MRAFVLKRSAGNLLIYNASVLREKELRADGVERIERHYLNHCHEVQFFKPPLDVPLYCHADDAEAVAKETRVSDTFEARGMLDDDFEIIPIPGHTPGATAYLWNDGQDRFLFTGDSVSLSGGDWVAAVLESSDREKYVESLARLRDVEFDVLLPWAASKDEPFYARTNSRDSRQRFDAMIARIRDGQNH</sequence>
<keyword evidence="3" id="KW-1185">Reference proteome</keyword>